<feature type="domain" description="PPIase FKBP-type" evidence="11">
    <location>
        <begin position="6"/>
        <end position="91"/>
    </location>
</feature>
<proteinExistence type="inferred from homology"/>
<evidence type="ECO:0000313" key="13">
    <source>
        <dbReference type="Proteomes" id="UP000006201"/>
    </source>
</evidence>
<dbReference type="AlphaFoldDB" id="A4C6P1"/>
<dbReference type="GO" id="GO:0003755">
    <property type="term" value="F:peptidyl-prolyl cis-trans isomerase activity"/>
    <property type="evidence" value="ECO:0007669"/>
    <property type="project" value="UniProtKB-UniRule"/>
</dbReference>
<dbReference type="eggNOG" id="COG1047">
    <property type="taxonomic scope" value="Bacteria"/>
</dbReference>
<keyword evidence="5 9" id="KW-0697">Rotamase</keyword>
<evidence type="ECO:0000313" key="12">
    <source>
        <dbReference type="EMBL" id="EAR29645.1"/>
    </source>
</evidence>
<evidence type="ECO:0000256" key="9">
    <source>
        <dbReference type="PROSITE-ProRule" id="PRU00277"/>
    </source>
</evidence>
<dbReference type="SUPFAM" id="SSF54534">
    <property type="entry name" value="FKBP-like"/>
    <property type="match status" value="1"/>
</dbReference>
<dbReference type="Proteomes" id="UP000006201">
    <property type="component" value="Unassembled WGS sequence"/>
</dbReference>
<dbReference type="PROSITE" id="PS50059">
    <property type="entry name" value="FKBP_PPIASE"/>
    <property type="match status" value="1"/>
</dbReference>
<reference evidence="12 13" key="1">
    <citation type="submission" date="2006-02" db="EMBL/GenBank/DDBJ databases">
        <authorList>
            <person name="Moran M.A."/>
            <person name="Kjelleberg S."/>
            <person name="Egan S."/>
            <person name="Saunders N."/>
            <person name="Thomas T."/>
            <person name="Ferriera S."/>
            <person name="Johnson J."/>
            <person name="Kravitz S."/>
            <person name="Halpern A."/>
            <person name="Remington K."/>
            <person name="Beeson K."/>
            <person name="Tran B."/>
            <person name="Rogers Y.-H."/>
            <person name="Friedman R."/>
            <person name="Venter J.C."/>
        </authorList>
    </citation>
    <scope>NUCLEOTIDE SEQUENCE [LARGE SCALE GENOMIC DNA]</scope>
    <source>
        <strain evidence="12 13">D2</strain>
    </source>
</reference>
<dbReference type="Pfam" id="PF00254">
    <property type="entry name" value="FKBP_C"/>
    <property type="match status" value="1"/>
</dbReference>
<protein>
    <recommendedName>
        <fullName evidence="10">Peptidyl-prolyl cis-trans isomerase</fullName>
        <ecNumber evidence="10">5.2.1.8</ecNumber>
    </recommendedName>
</protein>
<evidence type="ECO:0000256" key="10">
    <source>
        <dbReference type="RuleBase" id="RU003915"/>
    </source>
</evidence>
<evidence type="ECO:0000256" key="6">
    <source>
        <dbReference type="ARBA" id="ARBA00023186"/>
    </source>
</evidence>
<dbReference type="InterPro" id="IPR001179">
    <property type="entry name" value="PPIase_FKBP_dom"/>
</dbReference>
<name>A4C6P1_9GAMM</name>
<dbReference type="RefSeq" id="WP_009837519.1">
    <property type="nucleotide sequence ID" value="NZ_AAOH01000002.1"/>
</dbReference>
<comment type="catalytic activity">
    <reaction evidence="1 9 10">
        <text>[protein]-peptidylproline (omega=180) = [protein]-peptidylproline (omega=0)</text>
        <dbReference type="Rhea" id="RHEA:16237"/>
        <dbReference type="Rhea" id="RHEA-COMP:10747"/>
        <dbReference type="Rhea" id="RHEA-COMP:10748"/>
        <dbReference type="ChEBI" id="CHEBI:83833"/>
        <dbReference type="ChEBI" id="CHEBI:83834"/>
        <dbReference type="EC" id="5.2.1.8"/>
    </reaction>
</comment>
<evidence type="ECO:0000256" key="1">
    <source>
        <dbReference type="ARBA" id="ARBA00000971"/>
    </source>
</evidence>
<dbReference type="Gene3D" id="3.10.50.40">
    <property type="match status" value="1"/>
</dbReference>
<gene>
    <name evidence="12" type="ORF">PTD2_12534</name>
</gene>
<evidence type="ECO:0000256" key="2">
    <source>
        <dbReference type="ARBA" id="ARBA00004496"/>
    </source>
</evidence>
<dbReference type="EC" id="5.2.1.8" evidence="10"/>
<organism evidence="12 13">
    <name type="scientific">Pseudoalteromonas tunicata D2</name>
    <dbReference type="NCBI Taxonomy" id="87626"/>
    <lineage>
        <taxon>Bacteria</taxon>
        <taxon>Pseudomonadati</taxon>
        <taxon>Pseudomonadota</taxon>
        <taxon>Gammaproteobacteria</taxon>
        <taxon>Alteromonadales</taxon>
        <taxon>Pseudoalteromonadaceae</taxon>
        <taxon>Pseudoalteromonas</taxon>
    </lineage>
</organism>
<dbReference type="InterPro" id="IPR046357">
    <property type="entry name" value="PPIase_dom_sf"/>
</dbReference>
<evidence type="ECO:0000256" key="7">
    <source>
        <dbReference type="ARBA" id="ARBA00023235"/>
    </source>
</evidence>
<dbReference type="STRING" id="87626.PTD2_12534"/>
<dbReference type="PANTHER" id="PTHR47861">
    <property type="entry name" value="FKBP-TYPE PEPTIDYL-PROLYL CIS-TRANS ISOMERASE SLYD"/>
    <property type="match status" value="1"/>
</dbReference>
<dbReference type="GO" id="GO:0042026">
    <property type="term" value="P:protein refolding"/>
    <property type="evidence" value="ECO:0007669"/>
    <property type="project" value="UniProtKB-ARBA"/>
</dbReference>
<keyword evidence="7 9" id="KW-0413">Isomerase</keyword>
<evidence type="ECO:0000256" key="5">
    <source>
        <dbReference type="ARBA" id="ARBA00023110"/>
    </source>
</evidence>
<dbReference type="OrthoDB" id="9808891at2"/>
<evidence type="ECO:0000256" key="3">
    <source>
        <dbReference type="ARBA" id="ARBA00006577"/>
    </source>
</evidence>
<dbReference type="PANTHER" id="PTHR47861:SF3">
    <property type="entry name" value="FKBP-TYPE PEPTIDYL-PROLYL CIS-TRANS ISOMERASE SLYD"/>
    <property type="match status" value="1"/>
</dbReference>
<sequence>MKIAQNAVVKMHYSVIDKDNNAIDSSMNEEPLEVIIGSGYLIPGLENALIGKEVGDAFNVTVPPSEGYGERHEGLMQAVPKSMFEGIEVEIGMQFRATTDDGEETVMILDIQGDDVLVDGNHPLSGIELTFDVKILEVREATADELAHGHVHSPGGCGHDHSH</sequence>
<comment type="subcellular location">
    <subcellularLocation>
        <location evidence="2">Cytoplasm</location>
    </subcellularLocation>
</comment>
<evidence type="ECO:0000256" key="4">
    <source>
        <dbReference type="ARBA" id="ARBA00022490"/>
    </source>
</evidence>
<comment type="similarity">
    <text evidence="3 10">Belongs to the FKBP-type PPIase family.</text>
</comment>
<keyword evidence="4" id="KW-0963">Cytoplasm</keyword>
<dbReference type="GO" id="GO:0005737">
    <property type="term" value="C:cytoplasm"/>
    <property type="evidence" value="ECO:0007669"/>
    <property type="project" value="UniProtKB-SubCell"/>
</dbReference>
<comment type="caution">
    <text evidence="12">The sequence shown here is derived from an EMBL/GenBank/DDBJ whole genome shotgun (WGS) entry which is preliminary data.</text>
</comment>
<dbReference type="HOGENOM" id="CLU_098197_1_0_6"/>
<comment type="function">
    <text evidence="8">Also involved in hydrogenase metallocenter assembly, probably by participating in the nickel insertion step. This function in hydrogenase biosynthesis requires chaperone activity and the presence of the metal-binding domain, but not PPIase activity.</text>
</comment>
<evidence type="ECO:0000259" key="11">
    <source>
        <dbReference type="PROSITE" id="PS50059"/>
    </source>
</evidence>
<dbReference type="EMBL" id="AAOH01000002">
    <property type="protein sequence ID" value="EAR29645.1"/>
    <property type="molecule type" value="Genomic_DNA"/>
</dbReference>
<keyword evidence="13" id="KW-1185">Reference proteome</keyword>
<keyword evidence="6" id="KW-0143">Chaperone</keyword>
<accession>A4C6P1</accession>
<evidence type="ECO:0000256" key="8">
    <source>
        <dbReference type="ARBA" id="ARBA00037071"/>
    </source>
</evidence>